<feature type="region of interest" description="Disordered" evidence="1">
    <location>
        <begin position="151"/>
        <end position="172"/>
    </location>
</feature>
<dbReference type="EMBL" id="CYKH01001573">
    <property type="protein sequence ID" value="CUG87684.1"/>
    <property type="molecule type" value="Genomic_DNA"/>
</dbReference>
<proteinExistence type="predicted"/>
<keyword evidence="3" id="KW-1185">Reference proteome</keyword>
<evidence type="ECO:0000313" key="3">
    <source>
        <dbReference type="Proteomes" id="UP000051952"/>
    </source>
</evidence>
<reference evidence="3" key="1">
    <citation type="submission" date="2015-09" db="EMBL/GenBank/DDBJ databases">
        <authorList>
            <consortium name="Pathogen Informatics"/>
        </authorList>
    </citation>
    <scope>NUCLEOTIDE SEQUENCE [LARGE SCALE GENOMIC DNA]</scope>
    <source>
        <strain evidence="3">Lake Konstanz</strain>
    </source>
</reference>
<feature type="compositionally biased region" description="Low complexity" evidence="1">
    <location>
        <begin position="420"/>
        <end position="464"/>
    </location>
</feature>
<sequence length="711" mass="78538">MRKHKFFNLQHGAATLSIIALCVVAWCMPSYLMSHNSMLATFTVSDNASVLVHNASVPADNAHNASVPAHNVSVPAHNVSVPAHNVSVPAHNVSVPAHNVSVPFPMVNATPLVVAPSLLPLTDRYEIPPKDVDDHNQTRAYSDVCNMPRGFHLRNDESPRRTTRPFRHTRGMMRDDPSQRIEYLPDIIDLGSSPRKDCVVYTVLSGGYEKTLKPFVNQTKDCYWVAFTDNLALNASGWTLRPIPRHFVNQTARLNVRSAWHRGYIISKSVKMLPFLLFPKFINYALFVDGDTTIHSPDAVGLAINATIDSNAPILFRRHGEIQKLLIELFHSSVRYRRVGTLELLIADYLAHLAEGMCDHRDTSFVLDDARQAKDIFIAPYARLQPQIFPPAKTQAPPILSKTRQSEPPVPKKVLSDARQAAAPATTPKPPQTQSAAPTTTPKPPQTQAAGELSDARQSAAPATTPRPPPQTQAAVAATDARQSAPPASTSKAPPQTQAAVAATDARQSAAPATTPKPPQTHAVPVFAPKQAQPNGELREMQQLPTTLSPKKKEPQTIALIDEILTLTYCSRGTSRNTSHEGISFAKRFLLTDEASNSWRYRCRAAPDRSTTLLPMLDEELLRIGIPHPGGPRTPLYDSSFIAFRLNHPDDAVRRFSEEFLKQWHRDTALHGKDQITLTMLLWRTPGYFPALLGDEFRTRGPLIKKLLHGL</sequence>
<accession>A0A0S4JC31</accession>
<dbReference type="Proteomes" id="UP000051952">
    <property type="component" value="Unassembled WGS sequence"/>
</dbReference>
<gene>
    <name evidence="2" type="ORF">BSAL_11435</name>
</gene>
<evidence type="ECO:0000256" key="1">
    <source>
        <dbReference type="SAM" id="MobiDB-lite"/>
    </source>
</evidence>
<protein>
    <submittedName>
        <fullName evidence="2">Membrane-associated protein, putative</fullName>
    </submittedName>
</protein>
<organism evidence="2 3">
    <name type="scientific">Bodo saltans</name>
    <name type="common">Flagellated protozoan</name>
    <dbReference type="NCBI Taxonomy" id="75058"/>
    <lineage>
        <taxon>Eukaryota</taxon>
        <taxon>Discoba</taxon>
        <taxon>Euglenozoa</taxon>
        <taxon>Kinetoplastea</taxon>
        <taxon>Metakinetoplastina</taxon>
        <taxon>Eubodonida</taxon>
        <taxon>Bodonidae</taxon>
        <taxon>Bodo</taxon>
    </lineage>
</organism>
<feature type="compositionally biased region" description="Low complexity" evidence="1">
    <location>
        <begin position="472"/>
        <end position="514"/>
    </location>
</feature>
<evidence type="ECO:0000313" key="2">
    <source>
        <dbReference type="EMBL" id="CUG87684.1"/>
    </source>
</evidence>
<feature type="region of interest" description="Disordered" evidence="1">
    <location>
        <begin position="388"/>
        <end position="527"/>
    </location>
</feature>
<name>A0A0S4JC31_BODSA</name>
<feature type="compositionally biased region" description="Basic residues" evidence="1">
    <location>
        <begin position="161"/>
        <end position="171"/>
    </location>
</feature>
<dbReference type="AlphaFoldDB" id="A0A0S4JC31"/>
<dbReference type="VEuPathDB" id="TriTrypDB:BSAL_11435"/>